<evidence type="ECO:0000256" key="7">
    <source>
        <dbReference type="ARBA" id="ARBA00023204"/>
    </source>
</evidence>
<dbReference type="InterPro" id="IPR027417">
    <property type="entry name" value="P-loop_NTPase"/>
</dbReference>
<dbReference type="GO" id="GO:0043590">
    <property type="term" value="C:bacterial nucleoid"/>
    <property type="evidence" value="ECO:0007669"/>
    <property type="project" value="TreeGrafter"/>
</dbReference>
<evidence type="ECO:0000259" key="10">
    <source>
        <dbReference type="Pfam" id="PF02463"/>
    </source>
</evidence>
<evidence type="ECO:0000256" key="4">
    <source>
        <dbReference type="ARBA" id="ARBA00022741"/>
    </source>
</evidence>
<dbReference type="GO" id="GO:0009432">
    <property type="term" value="P:SOS response"/>
    <property type="evidence" value="ECO:0007669"/>
    <property type="project" value="TreeGrafter"/>
</dbReference>
<dbReference type="PANTHER" id="PTHR11059:SF0">
    <property type="entry name" value="DNA REPAIR PROTEIN RECN"/>
    <property type="match status" value="1"/>
</dbReference>
<comment type="caution">
    <text evidence="11">The sequence shown here is derived from an EMBL/GenBank/DDBJ whole genome shotgun (WGS) entry which is preliminary data.</text>
</comment>
<evidence type="ECO:0000256" key="8">
    <source>
        <dbReference type="ARBA" id="ARBA00033408"/>
    </source>
</evidence>
<dbReference type="NCBIfam" id="TIGR00634">
    <property type="entry name" value="recN"/>
    <property type="match status" value="1"/>
</dbReference>
<dbReference type="InterPro" id="IPR004604">
    <property type="entry name" value="DNA_recomb/repair_RecN"/>
</dbReference>
<dbReference type="OrthoDB" id="9806954at2"/>
<comment type="function">
    <text evidence="1 9">May be involved in recombinational repair of damaged DNA.</text>
</comment>
<dbReference type="Proteomes" id="UP000241436">
    <property type="component" value="Unassembled WGS sequence"/>
</dbReference>
<accession>A0A2T4TXJ6</accession>
<dbReference type="FunFam" id="3.40.50.300:FF:000319">
    <property type="entry name" value="DNA repair protein RecN"/>
    <property type="match status" value="1"/>
</dbReference>
<evidence type="ECO:0000256" key="6">
    <source>
        <dbReference type="ARBA" id="ARBA00022840"/>
    </source>
</evidence>
<dbReference type="PIRSF" id="PIRSF003128">
    <property type="entry name" value="RecN"/>
    <property type="match status" value="1"/>
</dbReference>
<keyword evidence="5 9" id="KW-0227">DNA damage</keyword>
<dbReference type="EMBL" id="NVQC01000022">
    <property type="protein sequence ID" value="PTL35807.1"/>
    <property type="molecule type" value="Genomic_DNA"/>
</dbReference>
<evidence type="ECO:0000256" key="9">
    <source>
        <dbReference type="PIRNR" id="PIRNR003128"/>
    </source>
</evidence>
<keyword evidence="12" id="KW-1185">Reference proteome</keyword>
<evidence type="ECO:0000256" key="2">
    <source>
        <dbReference type="ARBA" id="ARBA00009441"/>
    </source>
</evidence>
<gene>
    <name evidence="11" type="primary">recN</name>
    <name evidence="11" type="ORF">CLG94_08620</name>
</gene>
<dbReference type="GO" id="GO:0006310">
    <property type="term" value="P:DNA recombination"/>
    <property type="evidence" value="ECO:0007669"/>
    <property type="project" value="InterPro"/>
</dbReference>
<evidence type="ECO:0000313" key="11">
    <source>
        <dbReference type="EMBL" id="PTL35807.1"/>
    </source>
</evidence>
<keyword evidence="4" id="KW-0547">Nucleotide-binding</keyword>
<protein>
    <recommendedName>
        <fullName evidence="3 9">DNA repair protein RecN</fullName>
    </recommendedName>
    <alternativeName>
        <fullName evidence="8 9">Recombination protein N</fullName>
    </alternativeName>
</protein>
<reference evidence="11 12" key="1">
    <citation type="submission" date="2017-09" db="EMBL/GenBank/DDBJ databases">
        <title>Bloom of a denitrifying methanotroph, Candidatus Methylomirabilis limnetica, in a deep stratified lake.</title>
        <authorList>
            <person name="Graf J.S."/>
            <person name="Marchant H.K."/>
            <person name="Tienken D."/>
            <person name="Hach P.F."/>
            <person name="Brand A."/>
            <person name="Schubert C.J."/>
            <person name="Kuypers M.M."/>
            <person name="Milucka J."/>
        </authorList>
    </citation>
    <scope>NUCLEOTIDE SEQUENCE [LARGE SCALE GENOMIC DNA]</scope>
    <source>
        <strain evidence="11 12">Zug</strain>
    </source>
</reference>
<evidence type="ECO:0000256" key="1">
    <source>
        <dbReference type="ARBA" id="ARBA00003618"/>
    </source>
</evidence>
<dbReference type="InterPro" id="IPR003395">
    <property type="entry name" value="RecF/RecN/SMC_N"/>
</dbReference>
<reference evidence="12" key="2">
    <citation type="journal article" date="2018" name="Environ. Microbiol.">
        <title>Bloom of a denitrifying methanotroph, 'Candidatus Methylomirabilis limnetica', in a deep stratified lake.</title>
        <authorList>
            <person name="Graf J.S."/>
            <person name="Mayr M.J."/>
            <person name="Marchant H.K."/>
            <person name="Tienken D."/>
            <person name="Hach P.F."/>
            <person name="Brand A."/>
            <person name="Schubert C.J."/>
            <person name="Kuypers M.M."/>
            <person name="Milucka J."/>
        </authorList>
    </citation>
    <scope>NUCLEOTIDE SEQUENCE [LARGE SCALE GENOMIC DNA]</scope>
    <source>
        <strain evidence="12">Zug</strain>
    </source>
</reference>
<dbReference type="GO" id="GO:0005524">
    <property type="term" value="F:ATP binding"/>
    <property type="evidence" value="ECO:0007669"/>
    <property type="project" value="UniProtKB-KW"/>
</dbReference>
<dbReference type="FunFam" id="3.40.50.300:FF:000356">
    <property type="entry name" value="DNA repair protein RecN"/>
    <property type="match status" value="1"/>
</dbReference>
<sequence length="571" mass="62417">MLRELSITNFALIDELRVEFGPGLNVLTGETGAGKSIIIDALGLALGTKGETEQIRTGAEGATVEAAFDHWDEEARRLLADSGIECPPDEFLLVRRMLMREGKSKTYLNGRLSSAAWLRGLGDLLVEIHGQHQGVVLTQPSRQRMLLDAYAGLTGDVEAFRAMYSRRQALRAELDAVSAGEREKAQRLDQLQYQRGEIAAARLTDGEEEELIQERTILMHAERLHAAAHLGYEGLYGEQGSVMGRLAAIVSKLKDAQSIDPRLKETVDACLAAIASIEDAAAQLRDYREGVAFDPERLEQVEGRLHEIGKLKRKYGHSIAEILRCATSTEAELQRLICSEERGQEVERELATLEEALTQRAAAITARRNTAADRLAVAVQDELQALKMEKAVFAVQVRARHESGSPCLEASGADAVEFLIAPNPGEELKPLSRIASGGELSRVMLAIKAILAASDRIPTLVFDEVDVGIGGGMAEVVGQKLWAIAKERQVLSITHLPQIAALADRHFSIVKRLNGARTEIAVQVLEGEDRVREIARMLGAKGRSDTPLHHAQEIMETARRWKAARVPGASA</sequence>
<comment type="similarity">
    <text evidence="2 9">Belongs to the RecN family.</text>
</comment>
<proteinExistence type="inferred from homology"/>
<organism evidence="11 12">
    <name type="scientific">Candidatus Methylomirabilis limnetica</name>
    <dbReference type="NCBI Taxonomy" id="2033718"/>
    <lineage>
        <taxon>Bacteria</taxon>
        <taxon>Candidatus Methylomirabilota</taxon>
        <taxon>Candidatus Methylomirabilia</taxon>
        <taxon>Candidatus Methylomirabilales</taxon>
        <taxon>Candidatus Methylomirabilaceae</taxon>
        <taxon>Candidatus Methylomirabilis</taxon>
    </lineage>
</organism>
<dbReference type="Gene3D" id="3.40.50.300">
    <property type="entry name" value="P-loop containing nucleotide triphosphate hydrolases"/>
    <property type="match status" value="2"/>
</dbReference>
<dbReference type="AlphaFoldDB" id="A0A2T4TXJ6"/>
<keyword evidence="6" id="KW-0067">ATP-binding</keyword>
<dbReference type="PANTHER" id="PTHR11059">
    <property type="entry name" value="DNA REPAIR PROTEIN RECN"/>
    <property type="match status" value="1"/>
</dbReference>
<dbReference type="SUPFAM" id="SSF52540">
    <property type="entry name" value="P-loop containing nucleoside triphosphate hydrolases"/>
    <property type="match status" value="2"/>
</dbReference>
<dbReference type="CDD" id="cd03241">
    <property type="entry name" value="ABC_RecN"/>
    <property type="match status" value="2"/>
</dbReference>
<evidence type="ECO:0000256" key="3">
    <source>
        <dbReference type="ARBA" id="ARBA00021315"/>
    </source>
</evidence>
<keyword evidence="7 9" id="KW-0234">DNA repair</keyword>
<dbReference type="RefSeq" id="WP_107562638.1">
    <property type="nucleotide sequence ID" value="NZ_NVQC01000022.1"/>
</dbReference>
<evidence type="ECO:0000256" key="5">
    <source>
        <dbReference type="ARBA" id="ARBA00022763"/>
    </source>
</evidence>
<dbReference type="Pfam" id="PF02463">
    <property type="entry name" value="SMC_N"/>
    <property type="match status" value="1"/>
</dbReference>
<evidence type="ECO:0000313" key="12">
    <source>
        <dbReference type="Proteomes" id="UP000241436"/>
    </source>
</evidence>
<dbReference type="GO" id="GO:0006281">
    <property type="term" value="P:DNA repair"/>
    <property type="evidence" value="ECO:0007669"/>
    <property type="project" value="UniProtKB-KW"/>
</dbReference>
<name>A0A2T4TXJ6_9BACT</name>
<feature type="domain" description="RecF/RecN/SMC N-terminal" evidence="10">
    <location>
        <begin position="1"/>
        <end position="515"/>
    </location>
</feature>